<sequence length="120" mass="13340">MKPNIDQTSFGSITIEGTLFEHDVMIRLGGQIEKRKKKLSKAVYGTSHILSLAEAKHVYEPAVKQLLIGTGQEGNVRLSEEAADYFKRKQCQVELLPTPEAILAWNKATGPMISLFHVTC</sequence>
<dbReference type="Gene3D" id="3.40.1230.10">
    <property type="entry name" value="MTH938-like"/>
    <property type="match status" value="1"/>
</dbReference>
<gene>
    <name evidence="1" type="ORF">KDK_74260</name>
</gene>
<dbReference type="RefSeq" id="WP_126557019.1">
    <property type="nucleotide sequence ID" value="NZ_BIFS01000002.1"/>
</dbReference>
<proteinExistence type="predicted"/>
<comment type="caution">
    <text evidence="1">The sequence shown here is derived from an EMBL/GenBank/DDBJ whole genome shotgun (WGS) entry which is preliminary data.</text>
</comment>
<dbReference type="InterPro" id="IPR036748">
    <property type="entry name" value="MTH938-like_sf"/>
</dbReference>
<accession>A0A402AWZ2</accession>
<name>A0A402AWZ2_9CHLR</name>
<dbReference type="PANTHER" id="PTHR15811:SF5">
    <property type="entry name" value="MTH938 DOMAIN-CONTAINING PROTEIN"/>
    <property type="match status" value="1"/>
</dbReference>
<dbReference type="GO" id="GO:0005737">
    <property type="term" value="C:cytoplasm"/>
    <property type="evidence" value="ECO:0007669"/>
    <property type="project" value="TreeGrafter"/>
</dbReference>
<dbReference type="OrthoDB" id="8234422at2"/>
<keyword evidence="2" id="KW-1185">Reference proteome</keyword>
<dbReference type="EMBL" id="BIFS01000002">
    <property type="protein sequence ID" value="GCE23626.1"/>
    <property type="molecule type" value="Genomic_DNA"/>
</dbReference>
<dbReference type="SUPFAM" id="SSF64076">
    <property type="entry name" value="MTH938-like"/>
    <property type="match status" value="1"/>
</dbReference>
<organism evidence="1 2">
    <name type="scientific">Dictyobacter kobayashii</name>
    <dbReference type="NCBI Taxonomy" id="2014872"/>
    <lineage>
        <taxon>Bacteria</taxon>
        <taxon>Bacillati</taxon>
        <taxon>Chloroflexota</taxon>
        <taxon>Ktedonobacteria</taxon>
        <taxon>Ktedonobacterales</taxon>
        <taxon>Dictyobacteraceae</taxon>
        <taxon>Dictyobacter</taxon>
    </lineage>
</organism>
<evidence type="ECO:0000313" key="1">
    <source>
        <dbReference type="EMBL" id="GCE23626.1"/>
    </source>
</evidence>
<dbReference type="AlphaFoldDB" id="A0A402AWZ2"/>
<dbReference type="InterPro" id="IPR007523">
    <property type="entry name" value="NDUFAF3/AAMDC"/>
</dbReference>
<dbReference type="Proteomes" id="UP000287188">
    <property type="component" value="Unassembled WGS sequence"/>
</dbReference>
<evidence type="ECO:0000313" key="2">
    <source>
        <dbReference type="Proteomes" id="UP000287188"/>
    </source>
</evidence>
<dbReference type="PANTHER" id="PTHR15811">
    <property type="entry name" value="MTH938 DOMAIN-CONTAINING PROTEIN"/>
    <property type="match status" value="1"/>
</dbReference>
<protein>
    <submittedName>
        <fullName evidence="1">Uncharacterized protein</fullName>
    </submittedName>
</protein>
<dbReference type="Pfam" id="PF04430">
    <property type="entry name" value="DUF498"/>
    <property type="match status" value="1"/>
</dbReference>
<reference evidence="2" key="1">
    <citation type="submission" date="2018-12" db="EMBL/GenBank/DDBJ databases">
        <title>Tengunoibacter tsumagoiensis gen. nov., sp. nov., Dictyobacter kobayashii sp. nov., D. alpinus sp. nov., and D. joshuensis sp. nov. and description of Dictyobacteraceae fam. nov. within the order Ktedonobacterales isolated from Tengu-no-mugimeshi.</title>
        <authorList>
            <person name="Wang C.M."/>
            <person name="Zheng Y."/>
            <person name="Sakai Y."/>
            <person name="Toyoda A."/>
            <person name="Minakuchi Y."/>
            <person name="Abe K."/>
            <person name="Yokota A."/>
            <person name="Yabe S."/>
        </authorList>
    </citation>
    <scope>NUCLEOTIDE SEQUENCE [LARGE SCALE GENOMIC DNA]</scope>
    <source>
        <strain evidence="2">Uno11</strain>
    </source>
</reference>